<sequence length="101" mass="11110">MQHADEIINCLRTVNTHFNGPDPTSRSGCPDHSRISEVAYCVSGIISGGLTLYLKLNQMRQLDPDSLAQLSVELCRIAYAWDQILASDVSDILEGFDITLA</sequence>
<dbReference type="Proteomes" id="UP001416858">
    <property type="component" value="Unassembled WGS sequence"/>
</dbReference>
<organism evidence="1 2">
    <name type="scientific">Novipirellula caenicola</name>
    <dbReference type="NCBI Taxonomy" id="1536901"/>
    <lineage>
        <taxon>Bacteria</taxon>
        <taxon>Pseudomonadati</taxon>
        <taxon>Planctomycetota</taxon>
        <taxon>Planctomycetia</taxon>
        <taxon>Pirellulales</taxon>
        <taxon>Pirellulaceae</taxon>
        <taxon>Novipirellula</taxon>
    </lineage>
</organism>
<evidence type="ECO:0000313" key="1">
    <source>
        <dbReference type="EMBL" id="GAA5511200.1"/>
    </source>
</evidence>
<gene>
    <name evidence="1" type="ORF">Rcae01_06716</name>
</gene>
<protein>
    <submittedName>
        <fullName evidence="1">Uncharacterized protein</fullName>
    </submittedName>
</protein>
<keyword evidence="2" id="KW-1185">Reference proteome</keyword>
<comment type="caution">
    <text evidence="1">The sequence shown here is derived from an EMBL/GenBank/DDBJ whole genome shotgun (WGS) entry which is preliminary data.</text>
</comment>
<accession>A0ABP9W1E8</accession>
<evidence type="ECO:0000313" key="2">
    <source>
        <dbReference type="Proteomes" id="UP001416858"/>
    </source>
</evidence>
<dbReference type="EMBL" id="BAABRO010000044">
    <property type="protein sequence ID" value="GAA5511200.1"/>
    <property type="molecule type" value="Genomic_DNA"/>
</dbReference>
<name>A0ABP9W1E8_9BACT</name>
<proteinExistence type="predicted"/>
<reference evidence="1 2" key="1">
    <citation type="submission" date="2024-02" db="EMBL/GenBank/DDBJ databases">
        <title>Rhodopirellula caenicola NBRC 110016.</title>
        <authorList>
            <person name="Ichikawa N."/>
            <person name="Katano-Makiyama Y."/>
            <person name="Hidaka K."/>
        </authorList>
    </citation>
    <scope>NUCLEOTIDE SEQUENCE [LARGE SCALE GENOMIC DNA]</scope>
    <source>
        <strain evidence="1 2">NBRC 110016</strain>
    </source>
</reference>